<feature type="transmembrane region" description="Helical" evidence="7">
    <location>
        <begin position="245"/>
        <end position="261"/>
    </location>
</feature>
<evidence type="ECO:0000256" key="5">
    <source>
        <dbReference type="ARBA" id="ARBA00023136"/>
    </source>
</evidence>
<evidence type="ECO:0000256" key="1">
    <source>
        <dbReference type="ARBA" id="ARBA00004141"/>
    </source>
</evidence>
<evidence type="ECO:0000313" key="8">
    <source>
        <dbReference type="EMBL" id="XDQ81588.1"/>
    </source>
</evidence>
<dbReference type="EMBL" id="CP163445">
    <property type="protein sequence ID" value="XDQ81588.1"/>
    <property type="molecule type" value="Genomic_DNA"/>
</dbReference>
<feature type="transmembrane region" description="Helical" evidence="7">
    <location>
        <begin position="357"/>
        <end position="378"/>
    </location>
</feature>
<sequence>MRSTERGEGRRLAARHRNIELGLLALAVAVCLAGNITAHLALTDKMPSGLLVNALALGGLAGVAHLTVRRFAPYADPLILPLGVFLTGFGLMLLDRLDVSYAAAFRDYQKVPAAPSQLMWTFISVLVALALIVFVKHHRFFQRYVYLLMAGALILLAAPVFSPSDSFGAKRWIRLAGLSFEPDEFVKVAITIFFAGYLMASRDALALAGRKVWGMTLPRGRHAGPVLAIWVVSLLVLVFERDLGTSLIFFGIFVVMLYVATERTSWVVLGLLMAVGGAGVVGTVEPHVHGRVEAWLHPLDIYNEHHDKAIISDQPAEALFSLGTGHLTGTGLGSGRPWLIGFAGRSDFVFTTIGEELGLAGVTAVLLVYVLLIQRGLRTAVGLTDPFGKLLATGLSAALALQVFVVVGGVSGLVPLTGKALPFLAAGGSSLLANWLMIALLVKLSDSSGRTALDPAEVSPEPLPAQPRPAAAAVSPSAGSAQPAPTAGAAPAGPAAADPAGAGAAPAGPGADPGAPTELRPAYGAAGGGHTPTGQPSYGYPPAPEPGAQPAGGQEYGAPGHGAPGDGGQSYGGQSLGGQSYGGQNLGRQSYGGQSLGGQGFGGPGYGNAHDSASHPAQGYGNPGHNGRTPPGPATA</sequence>
<protein>
    <submittedName>
        <fullName evidence="8">FtsW/RodA/SpoVE family cell cycle protein</fullName>
    </submittedName>
</protein>
<evidence type="ECO:0000256" key="2">
    <source>
        <dbReference type="ARBA" id="ARBA00022692"/>
    </source>
</evidence>
<keyword evidence="3" id="KW-0133">Cell shape</keyword>
<keyword evidence="4 7" id="KW-1133">Transmembrane helix</keyword>
<evidence type="ECO:0000256" key="6">
    <source>
        <dbReference type="SAM" id="MobiDB-lite"/>
    </source>
</evidence>
<evidence type="ECO:0000256" key="4">
    <source>
        <dbReference type="ARBA" id="ARBA00022989"/>
    </source>
</evidence>
<feature type="transmembrane region" description="Helical" evidence="7">
    <location>
        <begin position="266"/>
        <end position="284"/>
    </location>
</feature>
<reference evidence="8" key="1">
    <citation type="submission" date="2024-07" db="EMBL/GenBank/DDBJ databases">
        <authorList>
            <person name="Yu S.T."/>
        </authorList>
    </citation>
    <scope>NUCLEOTIDE SEQUENCE</scope>
    <source>
        <strain evidence="8">Y1</strain>
    </source>
</reference>
<dbReference type="GO" id="GO:0008360">
    <property type="term" value="P:regulation of cell shape"/>
    <property type="evidence" value="ECO:0007669"/>
    <property type="project" value="UniProtKB-KW"/>
</dbReference>
<feature type="transmembrane region" description="Helical" evidence="7">
    <location>
        <begin position="78"/>
        <end position="97"/>
    </location>
</feature>
<organism evidence="8">
    <name type="scientific">Streptomyces sp. Y1</name>
    <dbReference type="NCBI Taxonomy" id="3238634"/>
    <lineage>
        <taxon>Bacteria</taxon>
        <taxon>Bacillati</taxon>
        <taxon>Actinomycetota</taxon>
        <taxon>Actinomycetes</taxon>
        <taxon>Kitasatosporales</taxon>
        <taxon>Streptomycetaceae</taxon>
        <taxon>Streptomyces</taxon>
    </lineage>
</organism>
<evidence type="ECO:0000256" key="3">
    <source>
        <dbReference type="ARBA" id="ARBA00022960"/>
    </source>
</evidence>
<feature type="transmembrane region" description="Helical" evidence="7">
    <location>
        <begin position="144"/>
        <end position="164"/>
    </location>
</feature>
<dbReference type="GO" id="GO:0051301">
    <property type="term" value="P:cell division"/>
    <property type="evidence" value="ECO:0007669"/>
    <property type="project" value="InterPro"/>
</dbReference>
<keyword evidence="5 7" id="KW-0472">Membrane</keyword>
<feature type="compositionally biased region" description="Gly residues" evidence="6">
    <location>
        <begin position="594"/>
        <end position="606"/>
    </location>
</feature>
<keyword evidence="2 7" id="KW-0812">Transmembrane</keyword>
<dbReference type="PANTHER" id="PTHR30474">
    <property type="entry name" value="CELL CYCLE PROTEIN"/>
    <property type="match status" value="1"/>
</dbReference>
<dbReference type="RefSeq" id="WP_369184348.1">
    <property type="nucleotide sequence ID" value="NZ_CP163445.1"/>
</dbReference>
<feature type="transmembrane region" description="Helical" evidence="7">
    <location>
        <begin position="222"/>
        <end position="239"/>
    </location>
</feature>
<evidence type="ECO:0000256" key="7">
    <source>
        <dbReference type="SAM" id="Phobius"/>
    </source>
</evidence>
<dbReference type="InterPro" id="IPR001182">
    <property type="entry name" value="FtsW/RodA"/>
</dbReference>
<feature type="transmembrane region" description="Helical" evidence="7">
    <location>
        <begin position="184"/>
        <end position="201"/>
    </location>
</feature>
<comment type="subcellular location">
    <subcellularLocation>
        <location evidence="1">Membrane</location>
        <topology evidence="1">Multi-pass membrane protein</topology>
    </subcellularLocation>
</comment>
<dbReference type="AlphaFoldDB" id="A0AB39TQN0"/>
<proteinExistence type="predicted"/>
<dbReference type="Pfam" id="PF01098">
    <property type="entry name" value="FTSW_RODA_SPOVE"/>
    <property type="match status" value="1"/>
</dbReference>
<accession>A0AB39TQN0</accession>
<feature type="compositionally biased region" description="Gly residues" evidence="6">
    <location>
        <begin position="559"/>
        <end position="585"/>
    </location>
</feature>
<gene>
    <name evidence="8" type="ORF">AB2U05_25520</name>
</gene>
<name>A0AB39TQN0_9ACTN</name>
<feature type="transmembrane region" description="Helical" evidence="7">
    <location>
        <begin position="420"/>
        <end position="442"/>
    </location>
</feature>
<feature type="transmembrane region" description="Helical" evidence="7">
    <location>
        <begin position="48"/>
        <end position="66"/>
    </location>
</feature>
<feature type="transmembrane region" description="Helical" evidence="7">
    <location>
        <begin position="390"/>
        <end position="414"/>
    </location>
</feature>
<feature type="region of interest" description="Disordered" evidence="6">
    <location>
        <begin position="451"/>
        <end position="636"/>
    </location>
</feature>
<feature type="compositionally biased region" description="Low complexity" evidence="6">
    <location>
        <begin position="468"/>
        <end position="516"/>
    </location>
</feature>
<feature type="transmembrane region" description="Helical" evidence="7">
    <location>
        <begin position="117"/>
        <end position="135"/>
    </location>
</feature>
<dbReference type="GO" id="GO:0015648">
    <property type="term" value="F:lipid-linked peptidoglycan transporter activity"/>
    <property type="evidence" value="ECO:0007669"/>
    <property type="project" value="TreeGrafter"/>
</dbReference>
<dbReference type="GO" id="GO:0005886">
    <property type="term" value="C:plasma membrane"/>
    <property type="evidence" value="ECO:0007669"/>
    <property type="project" value="TreeGrafter"/>
</dbReference>
<dbReference type="GO" id="GO:0032153">
    <property type="term" value="C:cell division site"/>
    <property type="evidence" value="ECO:0007669"/>
    <property type="project" value="TreeGrafter"/>
</dbReference>
<dbReference type="PANTHER" id="PTHR30474:SF3">
    <property type="entry name" value="PEPTIDOGLYCAN GLYCOSYLTRANSFERASE RODA"/>
    <property type="match status" value="1"/>
</dbReference>
<feature type="transmembrane region" description="Helical" evidence="7">
    <location>
        <begin position="21"/>
        <end position="42"/>
    </location>
</feature>